<reference evidence="1 2" key="1">
    <citation type="submission" date="2013-03" db="EMBL/GenBank/DDBJ databases">
        <title>Whole genome shotgun sequencing of Clostridium sartagoforme AAU1.</title>
        <authorList>
            <person name="Joshi C.G."/>
            <person name="Duggirala S.M."/>
            <person name="Nathani N.M."/>
            <person name="Bhatt V.D."/>
            <person name="Patel A.K."/>
            <person name="Pandya P.R."/>
            <person name="KaPatel J.A."/>
        </authorList>
    </citation>
    <scope>NUCLEOTIDE SEQUENCE [LARGE SCALE GENOMIC DNA]</scope>
    <source>
        <strain evidence="1 2">AAU1</strain>
    </source>
</reference>
<evidence type="ECO:0000313" key="2">
    <source>
        <dbReference type="Proteomes" id="UP000013988"/>
    </source>
</evidence>
<gene>
    <name evidence="1" type="ORF">A500_10570</name>
</gene>
<evidence type="ECO:0000313" key="1">
    <source>
        <dbReference type="EMBL" id="EOR25314.1"/>
    </source>
</evidence>
<comment type="caution">
    <text evidence="1">The sequence shown here is derived from an EMBL/GenBank/DDBJ whole genome shotgun (WGS) entry which is preliminary data.</text>
</comment>
<name>R9C7H4_9CLOT</name>
<dbReference type="EMBL" id="ASRV01000127">
    <property type="protein sequence ID" value="EOR25314.1"/>
    <property type="molecule type" value="Genomic_DNA"/>
</dbReference>
<dbReference type="OrthoDB" id="1957914at2"/>
<dbReference type="Proteomes" id="UP000013988">
    <property type="component" value="Unassembled WGS sequence"/>
</dbReference>
<dbReference type="AlphaFoldDB" id="R9C7H4"/>
<accession>R9C7H4</accession>
<dbReference type="RefSeq" id="WP_016207460.1">
    <property type="nucleotide sequence ID" value="NZ_ASRV01000127.1"/>
</dbReference>
<organism evidence="1 2">
    <name type="scientific">Clostridium sartagoforme AAU1</name>
    <dbReference type="NCBI Taxonomy" id="1202534"/>
    <lineage>
        <taxon>Bacteria</taxon>
        <taxon>Bacillati</taxon>
        <taxon>Bacillota</taxon>
        <taxon>Clostridia</taxon>
        <taxon>Eubacteriales</taxon>
        <taxon>Clostridiaceae</taxon>
        <taxon>Clostridium</taxon>
    </lineage>
</organism>
<keyword evidence="2" id="KW-1185">Reference proteome</keyword>
<sequence>MILDLNNILGAASEANLKHVIAINVLCGRKYKTLYLDQRTIDFQQVKPFAYNNGFYYVCCPCCHLIERVAEYRFEDGLRQTIQCTNRTVSEKIKYQMIASNIESTKYRTLGYTLDLTDWKL</sequence>
<proteinExistence type="predicted"/>
<protein>
    <submittedName>
        <fullName evidence="1">Uncharacterized protein</fullName>
    </submittedName>
</protein>